<dbReference type="EMBL" id="VFPQ01000001">
    <property type="protein sequence ID" value="TQM73418.1"/>
    <property type="molecule type" value="Genomic_DNA"/>
</dbReference>
<dbReference type="Proteomes" id="UP000319213">
    <property type="component" value="Unassembled WGS sequence"/>
</dbReference>
<protein>
    <recommendedName>
        <fullName evidence="4">Secreted protein</fullName>
    </recommendedName>
</protein>
<dbReference type="RefSeq" id="WP_142257727.1">
    <property type="nucleotide sequence ID" value="NZ_BMPV01000004.1"/>
</dbReference>
<gene>
    <name evidence="2" type="ORF">FHX40_0057</name>
</gene>
<keyword evidence="1" id="KW-0732">Signal</keyword>
<dbReference type="OrthoDB" id="3872885at2"/>
<comment type="caution">
    <text evidence="2">The sequence shown here is derived from an EMBL/GenBank/DDBJ whole genome shotgun (WGS) entry which is preliminary data.</text>
</comment>
<feature type="signal peptide" evidence="1">
    <location>
        <begin position="1"/>
        <end position="32"/>
    </location>
</feature>
<evidence type="ECO:0000256" key="1">
    <source>
        <dbReference type="SAM" id="SignalP"/>
    </source>
</evidence>
<accession>A0A543IS75</accession>
<organism evidence="2 3">
    <name type="scientific">Thermopolyspora flexuosa</name>
    <dbReference type="NCBI Taxonomy" id="103836"/>
    <lineage>
        <taxon>Bacteria</taxon>
        <taxon>Bacillati</taxon>
        <taxon>Actinomycetota</taxon>
        <taxon>Actinomycetes</taxon>
        <taxon>Streptosporangiales</taxon>
        <taxon>Streptosporangiaceae</taxon>
        <taxon>Thermopolyspora</taxon>
    </lineage>
</organism>
<evidence type="ECO:0008006" key="4">
    <source>
        <dbReference type="Google" id="ProtNLM"/>
    </source>
</evidence>
<evidence type="ECO:0000313" key="3">
    <source>
        <dbReference type="Proteomes" id="UP000319213"/>
    </source>
</evidence>
<feature type="chain" id="PRO_5022068509" description="Secreted protein" evidence="1">
    <location>
        <begin position="33"/>
        <end position="114"/>
    </location>
</feature>
<name>A0A543IS75_9ACTN</name>
<dbReference type="AlphaFoldDB" id="A0A543IS75"/>
<keyword evidence="3" id="KW-1185">Reference proteome</keyword>
<reference evidence="2 3" key="1">
    <citation type="submission" date="2019-06" db="EMBL/GenBank/DDBJ databases">
        <title>Sequencing the genomes of 1000 actinobacteria strains.</title>
        <authorList>
            <person name="Klenk H.-P."/>
        </authorList>
    </citation>
    <scope>NUCLEOTIDE SEQUENCE [LARGE SCALE GENOMIC DNA]</scope>
    <source>
        <strain evidence="2 3">DSM 43186</strain>
    </source>
</reference>
<evidence type="ECO:0000313" key="2">
    <source>
        <dbReference type="EMBL" id="TQM73418.1"/>
    </source>
</evidence>
<proteinExistence type="predicted"/>
<sequence>MRKRSTAPVRALATGVVAAAALAALTAVPAEAIVMRPPGPNEDCVTGADGTHVGWAQCTNNGRRTIRFRGVIVCGWWPDRYTEWKVLGPGQTGRVRGECGGSGVGGVGIDVRDD</sequence>